<evidence type="ECO:0000313" key="10">
    <source>
        <dbReference type="EMBL" id="AWO99067.1"/>
    </source>
</evidence>
<keyword evidence="3" id="KW-0001">2Fe-2S</keyword>
<organism evidence="10 11">
    <name type="scientific">Scophthalmus maximus</name>
    <name type="common">Turbot</name>
    <name type="synonym">Psetta maxima</name>
    <dbReference type="NCBI Taxonomy" id="52904"/>
    <lineage>
        <taxon>Eukaryota</taxon>
        <taxon>Metazoa</taxon>
        <taxon>Chordata</taxon>
        <taxon>Craniata</taxon>
        <taxon>Vertebrata</taxon>
        <taxon>Euteleostomi</taxon>
        <taxon>Actinopterygii</taxon>
        <taxon>Neopterygii</taxon>
        <taxon>Teleostei</taxon>
        <taxon>Neoteleostei</taxon>
        <taxon>Acanthomorphata</taxon>
        <taxon>Carangaria</taxon>
        <taxon>Pleuronectiformes</taxon>
        <taxon>Pleuronectoidei</taxon>
        <taxon>Scophthalmidae</taxon>
        <taxon>Scophthalmus</taxon>
    </lineage>
</organism>
<keyword evidence="2" id="KW-0285">Flavoprotein</keyword>
<evidence type="ECO:0000256" key="5">
    <source>
        <dbReference type="ARBA" id="ARBA00022827"/>
    </source>
</evidence>
<dbReference type="InterPro" id="IPR036188">
    <property type="entry name" value="FAD/NAD-bd_sf"/>
</dbReference>
<dbReference type="EMBL" id="CP026245">
    <property type="protein sequence ID" value="AWO99067.1"/>
    <property type="molecule type" value="Genomic_DNA"/>
</dbReference>
<dbReference type="FunFam" id="2.102.10.10:FF:000003">
    <property type="entry name" value="apoptosis-inducing factor 3 isoform X2"/>
    <property type="match status" value="1"/>
</dbReference>
<protein>
    <submittedName>
        <fullName evidence="10">Putative apoptosis-inducing factor 3-like</fullName>
    </submittedName>
</protein>
<dbReference type="InterPro" id="IPR023753">
    <property type="entry name" value="FAD/NAD-binding_dom"/>
</dbReference>
<dbReference type="GO" id="GO:0051537">
    <property type="term" value="F:2 iron, 2 sulfur cluster binding"/>
    <property type="evidence" value="ECO:0007669"/>
    <property type="project" value="UniProtKB-KW"/>
</dbReference>
<evidence type="ECO:0000256" key="8">
    <source>
        <dbReference type="ARBA" id="ARBA00023014"/>
    </source>
</evidence>
<proteinExistence type="inferred from homology"/>
<dbReference type="Gene3D" id="2.102.10.10">
    <property type="entry name" value="Rieske [2Fe-2S] iron-sulphur domain"/>
    <property type="match status" value="1"/>
</dbReference>
<dbReference type="GO" id="GO:0046872">
    <property type="term" value="F:metal ion binding"/>
    <property type="evidence" value="ECO:0007669"/>
    <property type="project" value="UniProtKB-KW"/>
</dbReference>
<dbReference type="AlphaFoldDB" id="A0A2U9B5A4"/>
<keyword evidence="8" id="KW-0411">Iron-sulfur</keyword>
<dbReference type="PANTHER" id="PTHR43557">
    <property type="entry name" value="APOPTOSIS-INDUCING FACTOR 1"/>
    <property type="match status" value="1"/>
</dbReference>
<evidence type="ECO:0000256" key="6">
    <source>
        <dbReference type="ARBA" id="ARBA00023002"/>
    </source>
</evidence>
<comment type="similarity">
    <text evidence="1">Belongs to the FAD-dependent oxidoreductase family.</text>
</comment>
<dbReference type="SUPFAM" id="SSF55424">
    <property type="entry name" value="FAD/NAD-linked reductases, dimerisation (C-terminal) domain"/>
    <property type="match status" value="1"/>
</dbReference>
<dbReference type="SUPFAM" id="SSF50022">
    <property type="entry name" value="ISP domain"/>
    <property type="match status" value="1"/>
</dbReference>
<evidence type="ECO:0000256" key="3">
    <source>
        <dbReference type="ARBA" id="ARBA00022714"/>
    </source>
</evidence>
<dbReference type="GO" id="GO:0016651">
    <property type="term" value="F:oxidoreductase activity, acting on NAD(P)H"/>
    <property type="evidence" value="ECO:0007669"/>
    <property type="project" value="TreeGrafter"/>
</dbReference>
<keyword evidence="7" id="KW-0408">Iron</keyword>
<dbReference type="InterPro" id="IPR036922">
    <property type="entry name" value="Rieske_2Fe-2S_sf"/>
</dbReference>
<dbReference type="PROSITE" id="PS51296">
    <property type="entry name" value="RIESKE"/>
    <property type="match status" value="1"/>
</dbReference>
<dbReference type="Proteomes" id="UP000246464">
    <property type="component" value="Chromosome 3"/>
</dbReference>
<feature type="domain" description="Rieske" evidence="9">
    <location>
        <begin position="149"/>
        <end position="244"/>
    </location>
</feature>
<dbReference type="Pfam" id="PF14759">
    <property type="entry name" value="Reductase_C"/>
    <property type="match status" value="1"/>
</dbReference>
<keyword evidence="5" id="KW-0274">FAD</keyword>
<evidence type="ECO:0000256" key="2">
    <source>
        <dbReference type="ARBA" id="ARBA00022630"/>
    </source>
</evidence>
<evidence type="ECO:0000256" key="7">
    <source>
        <dbReference type="ARBA" id="ARBA00023004"/>
    </source>
</evidence>
<sequence>MAVMKLCTKDVEMFLHFHTFLWADSGVGSSRTPALTSLKNPKELPVVAITDVNSMTEIVCPLAVTLNAPLSISLRPSLVTHGDGRSLRGNTGLRPAVTRELLLVLQPPVQSRTSAHVLRCIVSSDRWQVKENRMNQSQETGEGEEQVTGLVCQEEDLRDGQMKEVTVGDQTVLLVRALGQYSAVGSRCSHYNAPLIKGTLVGDRVRCPFHGACFNVRTGDIEEYPGLDSLPSYKVKVEDGKVYVSIDKKFLNQTRRVKEMCSLAPDIKHTILLIGGGPASLVCAETLRQNCYQGRIIIVTKDTLPPFDKPKLSKAMNLDSSSILLRTGDFYQQYGIEVWTHKEVVSVNPADKVVKLSDGILQQYDQLLISTGCRARPLSCPGCGLQGVKLLQNHDDAKEIHNSCLGRKAVVIGASFIGMEVASFLSDKAASVAMVGTSRFPYERSLGPEIGKMTMQMLEEQNVKFHMNDEITEIRGENGKVKEVVLKSGTVLEADVVIAGIGVIPNSDFLAGSEVELDSRKAVIVDKFMRTNVTDVFSAGDVTSFPLAIRGDQRVNVGHWQMSLAQGRVAALNMLKKPTKIESVPFFWTVLLGKSIRYTGYGEGYTEIIFKGKVDERKFLAFYIKDEVVVAAASMMFDPAVARLAELMATGQIFKKAQAQADDLSWLQM</sequence>
<dbReference type="PRINTS" id="PR00469">
    <property type="entry name" value="PNDRDTASEII"/>
</dbReference>
<name>A0A2U9B5A4_SCOMX</name>
<keyword evidence="4" id="KW-0479">Metal-binding</keyword>
<dbReference type="CDD" id="cd03478">
    <property type="entry name" value="Rieske_AIFL_N"/>
    <property type="match status" value="1"/>
</dbReference>
<dbReference type="Pfam" id="PF07992">
    <property type="entry name" value="Pyr_redox_2"/>
    <property type="match status" value="1"/>
</dbReference>
<dbReference type="Gene3D" id="3.30.390.30">
    <property type="match status" value="1"/>
</dbReference>
<evidence type="ECO:0000313" key="11">
    <source>
        <dbReference type="Proteomes" id="UP000246464"/>
    </source>
</evidence>
<dbReference type="SUPFAM" id="SSF51905">
    <property type="entry name" value="FAD/NAD(P)-binding domain"/>
    <property type="match status" value="1"/>
</dbReference>
<reference evidence="10 11" key="1">
    <citation type="submission" date="2017-12" db="EMBL/GenBank/DDBJ databases">
        <title>Integrating genomic resources of turbot (Scophthalmus maximus) in depth evaluation of genetic and physical mapping variation across individuals.</title>
        <authorList>
            <person name="Martinez P."/>
        </authorList>
    </citation>
    <scope>NUCLEOTIDE SEQUENCE [LARGE SCALE GENOMIC DNA]</scope>
</reference>
<evidence type="ECO:0000256" key="1">
    <source>
        <dbReference type="ARBA" id="ARBA00006442"/>
    </source>
</evidence>
<gene>
    <name evidence="10" type="ORF">SMAX5B_013341</name>
</gene>
<dbReference type="InterPro" id="IPR017941">
    <property type="entry name" value="Rieske_2Fe-2S"/>
</dbReference>
<dbReference type="Pfam" id="PF00355">
    <property type="entry name" value="Rieske"/>
    <property type="match status" value="1"/>
</dbReference>
<evidence type="ECO:0000256" key="4">
    <source>
        <dbReference type="ARBA" id="ARBA00022723"/>
    </source>
</evidence>
<dbReference type="InterPro" id="IPR050446">
    <property type="entry name" value="FAD-oxidoreductase/Apoptosis"/>
</dbReference>
<dbReference type="InterPro" id="IPR016156">
    <property type="entry name" value="FAD/NAD-linked_Rdtase_dimer_sf"/>
</dbReference>
<accession>A0A2U9B5A4</accession>
<dbReference type="PRINTS" id="PR00368">
    <property type="entry name" value="FADPNR"/>
</dbReference>
<evidence type="ECO:0000259" key="9">
    <source>
        <dbReference type="PROSITE" id="PS51296"/>
    </source>
</evidence>
<dbReference type="InterPro" id="IPR028202">
    <property type="entry name" value="Reductase_C"/>
</dbReference>
<dbReference type="PANTHER" id="PTHR43557:SF7">
    <property type="entry name" value="RIESKE DOMAIN-CONTAINING PROTEIN"/>
    <property type="match status" value="1"/>
</dbReference>
<dbReference type="STRING" id="52904.ENSSMAP00000028819"/>
<keyword evidence="6" id="KW-0560">Oxidoreductase</keyword>
<dbReference type="GO" id="GO:0005737">
    <property type="term" value="C:cytoplasm"/>
    <property type="evidence" value="ECO:0007669"/>
    <property type="project" value="TreeGrafter"/>
</dbReference>
<dbReference type="Gene3D" id="3.50.50.60">
    <property type="entry name" value="FAD/NAD(P)-binding domain"/>
    <property type="match status" value="2"/>
</dbReference>
<keyword evidence="11" id="KW-1185">Reference proteome</keyword>